<gene>
    <name evidence="1" type="ORF">NM688_g6834</name>
</gene>
<comment type="caution">
    <text evidence="1">The sequence shown here is derived from an EMBL/GenBank/DDBJ whole genome shotgun (WGS) entry which is preliminary data.</text>
</comment>
<evidence type="ECO:0000313" key="2">
    <source>
        <dbReference type="Proteomes" id="UP001148662"/>
    </source>
</evidence>
<keyword evidence="2" id="KW-1185">Reference proteome</keyword>
<reference evidence="1" key="1">
    <citation type="submission" date="2022-07" db="EMBL/GenBank/DDBJ databases">
        <title>Genome Sequence of Phlebia brevispora.</title>
        <authorList>
            <person name="Buettner E."/>
        </authorList>
    </citation>
    <scope>NUCLEOTIDE SEQUENCE</scope>
    <source>
        <strain evidence="1">MPL23</strain>
    </source>
</reference>
<name>A0ACC1SC07_9APHY</name>
<organism evidence="1 2">
    <name type="scientific">Phlebia brevispora</name>
    <dbReference type="NCBI Taxonomy" id="194682"/>
    <lineage>
        <taxon>Eukaryota</taxon>
        <taxon>Fungi</taxon>
        <taxon>Dikarya</taxon>
        <taxon>Basidiomycota</taxon>
        <taxon>Agaricomycotina</taxon>
        <taxon>Agaricomycetes</taxon>
        <taxon>Polyporales</taxon>
        <taxon>Meruliaceae</taxon>
        <taxon>Phlebia</taxon>
    </lineage>
</organism>
<evidence type="ECO:0000313" key="1">
    <source>
        <dbReference type="EMBL" id="KAJ3536451.1"/>
    </source>
</evidence>
<dbReference type="EMBL" id="JANHOG010001476">
    <property type="protein sequence ID" value="KAJ3536451.1"/>
    <property type="molecule type" value="Genomic_DNA"/>
</dbReference>
<dbReference type="Proteomes" id="UP001148662">
    <property type="component" value="Unassembled WGS sequence"/>
</dbReference>
<protein>
    <submittedName>
        <fullName evidence="1">Uncharacterized protein</fullName>
    </submittedName>
</protein>
<accession>A0ACC1SC07</accession>
<proteinExistence type="predicted"/>
<sequence length="1190" mass="132332">MSAICEHVAVYSFAFTAMSPYKGKVKNIRVHVPRHNSQRIGPLLTTQVEDLARKQKKRVDVRQTAYDPSSILAQAVDSASEWNSLLMTARAERGPQWDIGTQQFMVDEGSDLFYDPTPLREYEKEQKSSPEESADRSERASMPPPSALESPQLRRSINPIPHTPQQSHSAPFSPRHPSQFSQQGMPVAFSGMPVTPNQFFGNGDPGMRMGGMGSMGGMGIHMEGMGGMGGMPGMGMGMGMGSPDVRRMARRGPMGMEDGLTLDFLDYLSLSPIPLHLHPDALPSLDNVGNKQIGPSLPRSLLEELEGSERAPVEKLSRKDARKQERNEKKQRKANFFAHTTTAGKRHAEEEHIDSPTRKKVKLSSEAQRSPPSVKVAKNIAAAPSVAHREKTSVKGHEKHVSKPSEASSSKPKRRTALQKLAERTGVPSSHSAVLPKGRTQVETEEDAYIAYLEKKLGWSKGGKRTKQYGNGLDEDGLDDLLQDLDALEGSLFTGGQAVLQDTSSKSRRSEEEGEITEDDEDEDGEDGEDEEERVELDDGEDEDEDEGLSDSLSDEGVELSDDEDQMDKNDEDATSDDEDSVVSPADGEEEWTGFSDNAPDEDAPVTEETAEKPIPSIRYVPPHLRHHEAENGPASEEQLKLTRQLKGLLNRMSEQNIATIVDSIEEIYRKHRRHDVTSTLTTLIVDGICAHSLLLDSYVVLHAAFVSSLHKLVGVEFAAYFVQNVVTSYERYFAALQEPVSSDATEEDNRGKECSNLIVLLSELYNFQVISCVLVYDMIRGLLDGDLTELKVELLLKIVRNSGQQLRTDDPLALKDIVQMVVSKVPAQQNAMSSRTRFMVETLTNLKNNKVKKDAGAAAGNSAVDRMKKFLSGLGKKRHVRAHEPLRVTLDDLHSAESKGKWWLVGAAWSGDPLVEHQEDAQESQKKTENTENVLLKLARMQGMNTDIRRSVFVVLMSSEDYVDACERLSQLKLTEIQQREIIRVILHCCGNEKSYNPYYAFVGQQLCRTSHSYKVTLQFSLWDFLRDLGETNVGGAEVLKHLNEDSVGFDLDKISNARLRNVGRAYAWWLAKDACTLAILKPVDFTVLKPQTHTFFLELFAHLLIDTQLSTPLLSSDPKSYPTTRNRGPLEEVFIKATRVQALALGLIYFLGEYFRKTKEDEGTDFLNWAAKVAIDTLRTGVDVVAGL</sequence>